<dbReference type="Gene3D" id="3.30.450.40">
    <property type="match status" value="1"/>
</dbReference>
<comment type="caution">
    <text evidence="7">The sequence shown here is derived from an EMBL/GenBank/DDBJ whole genome shotgun (WGS) entry which is preliminary data.</text>
</comment>
<evidence type="ECO:0000313" key="7">
    <source>
        <dbReference type="EMBL" id="GLI00552.1"/>
    </source>
</evidence>
<dbReference type="InterPro" id="IPR005561">
    <property type="entry name" value="ANTAR"/>
</dbReference>
<evidence type="ECO:0000259" key="6">
    <source>
        <dbReference type="PROSITE" id="PS50921"/>
    </source>
</evidence>
<feature type="domain" description="ANTAR" evidence="6">
    <location>
        <begin position="421"/>
        <end position="482"/>
    </location>
</feature>
<feature type="compositionally biased region" description="Basic and acidic residues" evidence="5">
    <location>
        <begin position="49"/>
        <end position="72"/>
    </location>
</feature>
<keyword evidence="3" id="KW-0805">Transcription regulation</keyword>
<organism evidence="7 8">
    <name type="scientific">Phytohabitans aurantiacus</name>
    <dbReference type="NCBI Taxonomy" id="3016789"/>
    <lineage>
        <taxon>Bacteria</taxon>
        <taxon>Bacillati</taxon>
        <taxon>Actinomycetota</taxon>
        <taxon>Actinomycetes</taxon>
        <taxon>Micromonosporales</taxon>
        <taxon>Micromonosporaceae</taxon>
    </lineage>
</organism>
<dbReference type="SUPFAM" id="SSF52172">
    <property type="entry name" value="CheY-like"/>
    <property type="match status" value="1"/>
</dbReference>
<proteinExistence type="predicted"/>
<dbReference type="InterPro" id="IPR036388">
    <property type="entry name" value="WH-like_DNA-bd_sf"/>
</dbReference>
<dbReference type="PROSITE" id="PS50921">
    <property type="entry name" value="ANTAR"/>
    <property type="match status" value="1"/>
</dbReference>
<feature type="region of interest" description="Disordered" evidence="5">
    <location>
        <begin position="153"/>
        <end position="244"/>
    </location>
</feature>
<gene>
    <name evidence="7" type="ORF">Pa4123_58280</name>
</gene>
<keyword evidence="1" id="KW-0808">Transferase</keyword>
<sequence>MADTEAEANAQRSGVPLAARMRRADLWEAGTDQRELLADERERLADEREALANEREALADRHDDVLDRRENDGPASGDDEVAQTEAALHRAEAAVRRAEAQLERVRQAAARVRAGVARRTAASDRVTAAQHAGATLDPDERAWLADRRDFVSAGRDDQADARDGLADQRDEAAGQRELLADGRERESLQRERRIEQRRAGRPASAVPAPDDEDRRTHADLRASSARQREIAAASRRTATQDRARAAAAWGPQAYGPMLVASFAPLARQLFSSEELNDVLPQVLKFTVDAVAGCDAASITLSRNGQVVGQVASNAIAAELDDIQFGTGIGPGPEAMGSENPFCVRDLAGSRRWPVLAATATQLGVASALCHGLFVHRPAQWSALGTLTLYSATADAFSDEDQEFGTILAAYVSVAVATAHRRDEVDRREAALHRGLSTRDVIGQAKGILMERQRLSAGEAFDLLRRTSQRLNRKLSDVAQHLAETGEMPT</sequence>
<protein>
    <recommendedName>
        <fullName evidence="6">ANTAR domain-containing protein</fullName>
    </recommendedName>
</protein>
<keyword evidence="8" id="KW-1185">Reference proteome</keyword>
<keyword evidence="2" id="KW-0418">Kinase</keyword>
<name>A0ABQ5R3U3_9ACTN</name>
<dbReference type="Pfam" id="PF01590">
    <property type="entry name" value="GAF"/>
    <property type="match status" value="1"/>
</dbReference>
<dbReference type="InterPro" id="IPR011006">
    <property type="entry name" value="CheY-like_superfamily"/>
</dbReference>
<evidence type="ECO:0000256" key="4">
    <source>
        <dbReference type="ARBA" id="ARBA00023163"/>
    </source>
</evidence>
<evidence type="ECO:0000256" key="2">
    <source>
        <dbReference type="ARBA" id="ARBA00022777"/>
    </source>
</evidence>
<evidence type="ECO:0000256" key="3">
    <source>
        <dbReference type="ARBA" id="ARBA00023015"/>
    </source>
</evidence>
<dbReference type="Proteomes" id="UP001144280">
    <property type="component" value="Unassembled WGS sequence"/>
</dbReference>
<evidence type="ECO:0000256" key="1">
    <source>
        <dbReference type="ARBA" id="ARBA00022679"/>
    </source>
</evidence>
<accession>A0ABQ5R3U3</accession>
<reference evidence="7" key="1">
    <citation type="submission" date="2022-12" db="EMBL/GenBank/DDBJ databases">
        <title>New Phytohabitans aurantiacus sp. RD004123 nov., an actinomycete isolated from soil.</title>
        <authorList>
            <person name="Triningsih D.W."/>
            <person name="Harunari E."/>
            <person name="Igarashi Y."/>
        </authorList>
    </citation>
    <scope>NUCLEOTIDE SEQUENCE</scope>
    <source>
        <strain evidence="7">RD004123</strain>
    </source>
</reference>
<dbReference type="InterPro" id="IPR003018">
    <property type="entry name" value="GAF"/>
</dbReference>
<feature type="region of interest" description="Disordered" evidence="5">
    <location>
        <begin position="115"/>
        <end position="140"/>
    </location>
</feature>
<dbReference type="SMART" id="SM01012">
    <property type="entry name" value="ANTAR"/>
    <property type="match status" value="1"/>
</dbReference>
<feature type="region of interest" description="Disordered" evidence="5">
    <location>
        <begin position="49"/>
        <end position="88"/>
    </location>
</feature>
<dbReference type="Pfam" id="PF03861">
    <property type="entry name" value="ANTAR"/>
    <property type="match status" value="1"/>
</dbReference>
<evidence type="ECO:0000256" key="5">
    <source>
        <dbReference type="SAM" id="MobiDB-lite"/>
    </source>
</evidence>
<feature type="compositionally biased region" description="Basic and acidic residues" evidence="5">
    <location>
        <begin position="153"/>
        <end position="198"/>
    </location>
</feature>
<keyword evidence="4" id="KW-0804">Transcription</keyword>
<evidence type="ECO:0000313" key="8">
    <source>
        <dbReference type="Proteomes" id="UP001144280"/>
    </source>
</evidence>
<dbReference type="InterPro" id="IPR029016">
    <property type="entry name" value="GAF-like_dom_sf"/>
</dbReference>
<dbReference type="EMBL" id="BSDI01000033">
    <property type="protein sequence ID" value="GLI00552.1"/>
    <property type="molecule type" value="Genomic_DNA"/>
</dbReference>
<dbReference type="SUPFAM" id="SSF55781">
    <property type="entry name" value="GAF domain-like"/>
    <property type="match status" value="1"/>
</dbReference>
<dbReference type="RefSeq" id="WP_281900952.1">
    <property type="nucleotide sequence ID" value="NZ_BSDI01000033.1"/>
</dbReference>
<dbReference type="Gene3D" id="1.10.10.10">
    <property type="entry name" value="Winged helix-like DNA-binding domain superfamily/Winged helix DNA-binding domain"/>
    <property type="match status" value="1"/>
</dbReference>